<feature type="region of interest" description="Disordered" evidence="1">
    <location>
        <begin position="1"/>
        <end position="22"/>
    </location>
</feature>
<evidence type="ECO:0000313" key="4">
    <source>
        <dbReference type="Proteomes" id="UP000240080"/>
    </source>
</evidence>
<dbReference type="STRING" id="9597.ENSPPAP00000012186"/>
<dbReference type="PANTHER" id="PTHR14112:SF26">
    <property type="entry name" value="PROTEIN SSX1"/>
    <property type="match status" value="1"/>
</dbReference>
<dbReference type="InterPro" id="IPR019041">
    <property type="entry name" value="SSXRD_motif"/>
</dbReference>
<dbReference type="GO" id="GO:0006355">
    <property type="term" value="P:regulation of DNA-templated transcription"/>
    <property type="evidence" value="ECO:0007669"/>
    <property type="project" value="InterPro"/>
</dbReference>
<feature type="compositionally biased region" description="Basic and acidic residues" evidence="1">
    <location>
        <begin position="1"/>
        <end position="16"/>
    </location>
</feature>
<dbReference type="SMART" id="SM00349">
    <property type="entry name" value="KRAB"/>
    <property type="match status" value="1"/>
</dbReference>
<accession>A0A2R9A9S9</accession>
<feature type="compositionally biased region" description="Basic residues" evidence="1">
    <location>
        <begin position="142"/>
        <end position="156"/>
    </location>
</feature>
<reference evidence="3 4" key="1">
    <citation type="journal article" date="2012" name="Nature">
        <title>The bonobo genome compared with the chimpanzee and human genomes.</title>
        <authorList>
            <person name="Prufer K."/>
            <person name="Munch K."/>
            <person name="Hellmann I."/>
            <person name="Akagi K."/>
            <person name="Miller J.R."/>
            <person name="Walenz B."/>
            <person name="Koren S."/>
            <person name="Sutton G."/>
            <person name="Kodira C."/>
            <person name="Winer R."/>
            <person name="Knight J.R."/>
            <person name="Mullikin J.C."/>
            <person name="Meader S.J."/>
            <person name="Ponting C.P."/>
            <person name="Lunter G."/>
            <person name="Higashino S."/>
            <person name="Hobolth A."/>
            <person name="Dutheil J."/>
            <person name="Karakoc E."/>
            <person name="Alkan C."/>
            <person name="Sajjadian S."/>
            <person name="Catacchio C.R."/>
            <person name="Ventura M."/>
            <person name="Marques-Bonet T."/>
            <person name="Eichler E.E."/>
            <person name="Andre C."/>
            <person name="Atencia R."/>
            <person name="Mugisha L."/>
            <person name="Junhold J."/>
            <person name="Patterson N."/>
            <person name="Siebauer M."/>
            <person name="Good J.M."/>
            <person name="Fischer A."/>
            <person name="Ptak S.E."/>
            <person name="Lachmann M."/>
            <person name="Symer D.E."/>
            <person name="Mailund T."/>
            <person name="Schierup M.H."/>
            <person name="Andres A.M."/>
            <person name="Kelso J."/>
            <person name="Paabo S."/>
        </authorList>
    </citation>
    <scope>NUCLEOTIDE SEQUENCE [LARGE SCALE GENOMIC DNA]</scope>
</reference>
<dbReference type="PANTHER" id="PTHR14112">
    <property type="entry name" value="SYNOVIAL SARCOMA, X MEMBER"/>
    <property type="match status" value="1"/>
</dbReference>
<dbReference type="Pfam" id="PF09514">
    <property type="entry name" value="SSXRD"/>
    <property type="match status" value="1"/>
</dbReference>
<name>A0A2R9A9S9_PANPA</name>
<feature type="domain" description="KRAB-related" evidence="2">
    <location>
        <begin position="20"/>
        <end position="83"/>
    </location>
</feature>
<protein>
    <recommendedName>
        <fullName evidence="2">KRAB-related domain-containing protein</fullName>
    </recommendedName>
</protein>
<sequence>MNGDDTFAKRPRDGAKTSKKRSKAFDDIATYFPKKEWKKMKYSEKISYVYMKRNYKAMTKLGKCVTLPALLRTFIKVMHVKTTIEMSLILFICNLHIIKIMPKKPAEDENDSKGVSEASGPQKDGKQLHSPGKANISEKINKRSGPKRGKHAWTHRLRERKQLVIYEEISDPEEDDE</sequence>
<dbReference type="GeneTree" id="ENSGT00390000012484"/>
<feature type="region of interest" description="Disordered" evidence="1">
    <location>
        <begin position="106"/>
        <end position="156"/>
    </location>
</feature>
<evidence type="ECO:0000259" key="2">
    <source>
        <dbReference type="PROSITE" id="PS50806"/>
    </source>
</evidence>
<dbReference type="Proteomes" id="UP000240080">
    <property type="component" value="Chromosome X"/>
</dbReference>
<organism evidence="3 4">
    <name type="scientific">Pan paniscus</name>
    <name type="common">Pygmy chimpanzee</name>
    <name type="synonym">Bonobo</name>
    <dbReference type="NCBI Taxonomy" id="9597"/>
    <lineage>
        <taxon>Eukaryota</taxon>
        <taxon>Metazoa</taxon>
        <taxon>Chordata</taxon>
        <taxon>Craniata</taxon>
        <taxon>Vertebrata</taxon>
        <taxon>Euteleostomi</taxon>
        <taxon>Mammalia</taxon>
        <taxon>Eutheria</taxon>
        <taxon>Euarchontoglires</taxon>
        <taxon>Primates</taxon>
        <taxon>Haplorrhini</taxon>
        <taxon>Catarrhini</taxon>
        <taxon>Hominidae</taxon>
        <taxon>Pan</taxon>
    </lineage>
</organism>
<dbReference type="EMBL" id="AJFE02038495">
    <property type="status" value="NOT_ANNOTATED_CDS"/>
    <property type="molecule type" value="Genomic_DNA"/>
</dbReference>
<evidence type="ECO:0000256" key="1">
    <source>
        <dbReference type="SAM" id="MobiDB-lite"/>
    </source>
</evidence>
<keyword evidence="4" id="KW-1185">Reference proteome</keyword>
<reference evidence="3" key="3">
    <citation type="submission" date="2025-09" db="UniProtKB">
        <authorList>
            <consortium name="Ensembl"/>
        </authorList>
    </citation>
    <scope>IDENTIFICATION</scope>
</reference>
<dbReference type="AlphaFoldDB" id="A0A2R9A9S9"/>
<dbReference type="Ensembl" id="ENSPPAT00000034848.1">
    <property type="protein sequence ID" value="ENSPPAP00000012186.1"/>
    <property type="gene ID" value="ENSPPAG00000029279.1"/>
</dbReference>
<dbReference type="InterPro" id="IPR036051">
    <property type="entry name" value="KRAB_dom_sf"/>
</dbReference>
<dbReference type="InterPro" id="IPR003655">
    <property type="entry name" value="aKRAB"/>
</dbReference>
<proteinExistence type="predicted"/>
<dbReference type="SUPFAM" id="SSF109640">
    <property type="entry name" value="KRAB domain (Kruppel-associated box)"/>
    <property type="match status" value="1"/>
</dbReference>
<evidence type="ECO:0000313" key="3">
    <source>
        <dbReference type="Ensembl" id="ENSPPAP00000012186.1"/>
    </source>
</evidence>
<dbReference type="Bgee" id="ENSPPAG00000029279">
    <property type="expression patterns" value="Expressed in testis"/>
</dbReference>
<dbReference type="OMA" id="HNRRNEV"/>
<dbReference type="InterPro" id="IPR001909">
    <property type="entry name" value="KRAB"/>
</dbReference>
<reference evidence="3" key="2">
    <citation type="submission" date="2025-08" db="UniProtKB">
        <authorList>
            <consortium name="Ensembl"/>
        </authorList>
    </citation>
    <scope>IDENTIFICATION</scope>
</reference>
<dbReference type="GO" id="GO:0005634">
    <property type="term" value="C:nucleus"/>
    <property type="evidence" value="ECO:0007669"/>
    <property type="project" value="InterPro"/>
</dbReference>
<dbReference type="PROSITE" id="PS50806">
    <property type="entry name" value="KRAB_RELATED"/>
    <property type="match status" value="1"/>
</dbReference>